<dbReference type="PANTHER" id="PTHR48107:SF16">
    <property type="entry name" value="NADPH-DEPENDENT ALDEHYDE REDUCTASE 1, CHLOROPLASTIC"/>
    <property type="match status" value="1"/>
</dbReference>
<gene>
    <name evidence="4" type="ORF">OK345_14775</name>
</gene>
<sequence>MATARKKTATKKTKKTATGRRSAAKGGAAAAPARAGAVKTATRKAAAGDPRAARVAARQRRLQDQEKAKDARRTKQATKKATQAGVRKQPEKMPAQHLAKPGNEHELTLAPRFLAPDYRGSGKLEGLRAIVTGADSGIGRAVAVLFAREGADVAVLHLDEHEDAETTRRHVEEEGGRCVVIAGDVRDPRFCERAVKQVAKAFGGIDILVNNAAFQLHCHRLEDLEDAHLQETLQTNIAGYIHMARAALPHLGEGASIINTGSETGLFGSKSLLDYSATKGAIHAFTKALASQLMPRGIRVNAVAPGPVWTPLNPADKQAPDVAEFGQDSDMGRPAQPEELSPAYVFLASPVMASYVSGVVLSVMGGPRG</sequence>
<feature type="compositionally biased region" description="Basic residues" evidence="3">
    <location>
        <begin position="1"/>
        <end position="18"/>
    </location>
</feature>
<dbReference type="InterPro" id="IPR002347">
    <property type="entry name" value="SDR_fam"/>
</dbReference>
<feature type="region of interest" description="Disordered" evidence="3">
    <location>
        <begin position="1"/>
        <end position="94"/>
    </location>
</feature>
<evidence type="ECO:0000256" key="3">
    <source>
        <dbReference type="SAM" id="MobiDB-lite"/>
    </source>
</evidence>
<dbReference type="PANTHER" id="PTHR48107">
    <property type="entry name" value="NADPH-DEPENDENT ALDEHYDE REDUCTASE-LIKE PROTEIN, CHLOROPLASTIC-RELATED"/>
    <property type="match status" value="1"/>
</dbReference>
<comment type="similarity">
    <text evidence="1">Belongs to the short-chain dehydrogenases/reductases (SDR) family.</text>
</comment>
<dbReference type="InterPro" id="IPR036291">
    <property type="entry name" value="NAD(P)-bd_dom_sf"/>
</dbReference>
<dbReference type="PRINTS" id="PR00081">
    <property type="entry name" value="GDHRDH"/>
</dbReference>
<dbReference type="PROSITE" id="PS00061">
    <property type="entry name" value="ADH_SHORT"/>
    <property type="match status" value="1"/>
</dbReference>
<name>A0ABT3JZ86_9XANT</name>
<evidence type="ECO:0000313" key="4">
    <source>
        <dbReference type="EMBL" id="MCW4473761.1"/>
    </source>
</evidence>
<evidence type="ECO:0000313" key="5">
    <source>
        <dbReference type="Proteomes" id="UP001209922"/>
    </source>
</evidence>
<dbReference type="InterPro" id="IPR020904">
    <property type="entry name" value="Sc_DH/Rdtase_CS"/>
</dbReference>
<reference evidence="4 5" key="1">
    <citation type="submission" date="2022-10" db="EMBL/GenBank/DDBJ databases">
        <title>Xanthomonas sp. H13-6.</title>
        <authorList>
            <person name="Liu X."/>
            <person name="Deng Z."/>
            <person name="Jiang Y."/>
            <person name="Yu T."/>
            <person name="Ai J."/>
        </authorList>
    </citation>
    <scope>NUCLEOTIDE SEQUENCE [LARGE SCALE GENOMIC DNA]</scope>
    <source>
        <strain evidence="4 5">H13-6</strain>
    </source>
</reference>
<feature type="compositionally biased region" description="Low complexity" evidence="3">
    <location>
        <begin position="19"/>
        <end position="56"/>
    </location>
</feature>
<dbReference type="Pfam" id="PF13561">
    <property type="entry name" value="adh_short_C2"/>
    <property type="match status" value="1"/>
</dbReference>
<dbReference type="Gene3D" id="3.40.50.720">
    <property type="entry name" value="NAD(P)-binding Rossmann-like Domain"/>
    <property type="match status" value="1"/>
</dbReference>
<dbReference type="Proteomes" id="UP001209922">
    <property type="component" value="Unassembled WGS sequence"/>
</dbReference>
<proteinExistence type="inferred from homology"/>
<feature type="compositionally biased region" description="Basic and acidic residues" evidence="3">
    <location>
        <begin position="61"/>
        <end position="73"/>
    </location>
</feature>
<dbReference type="EMBL" id="JAPCHY010000013">
    <property type="protein sequence ID" value="MCW4473761.1"/>
    <property type="molecule type" value="Genomic_DNA"/>
</dbReference>
<dbReference type="RefSeq" id="WP_265128746.1">
    <property type="nucleotide sequence ID" value="NZ_JAPCHY010000013.1"/>
</dbReference>
<dbReference type="SUPFAM" id="SSF51735">
    <property type="entry name" value="NAD(P)-binding Rossmann-fold domains"/>
    <property type="match status" value="1"/>
</dbReference>
<dbReference type="NCBIfam" id="NF005214">
    <property type="entry name" value="PRK06701.1"/>
    <property type="match status" value="1"/>
</dbReference>
<organism evidence="4 5">
    <name type="scientific">Xanthomonas chitinilytica</name>
    <dbReference type="NCBI Taxonomy" id="2989819"/>
    <lineage>
        <taxon>Bacteria</taxon>
        <taxon>Pseudomonadati</taxon>
        <taxon>Pseudomonadota</taxon>
        <taxon>Gammaproteobacteria</taxon>
        <taxon>Lysobacterales</taxon>
        <taxon>Lysobacteraceae</taxon>
        <taxon>Xanthomonas</taxon>
    </lineage>
</organism>
<keyword evidence="2" id="KW-0560">Oxidoreductase</keyword>
<keyword evidence="5" id="KW-1185">Reference proteome</keyword>
<evidence type="ECO:0000256" key="2">
    <source>
        <dbReference type="ARBA" id="ARBA00023002"/>
    </source>
</evidence>
<dbReference type="PRINTS" id="PR00080">
    <property type="entry name" value="SDRFAMILY"/>
</dbReference>
<protein>
    <submittedName>
        <fullName evidence="4">SDR family oxidoreductase</fullName>
    </submittedName>
</protein>
<accession>A0ABT3JZ86</accession>
<comment type="caution">
    <text evidence="4">The sequence shown here is derived from an EMBL/GenBank/DDBJ whole genome shotgun (WGS) entry which is preliminary data.</text>
</comment>
<evidence type="ECO:0000256" key="1">
    <source>
        <dbReference type="ARBA" id="ARBA00006484"/>
    </source>
</evidence>